<name>A0ABW1T0J0_9ACTN</name>
<keyword evidence="1" id="KW-1133">Transmembrane helix</keyword>
<dbReference type="NCBIfam" id="NF038020">
    <property type="entry name" value="HeR"/>
    <property type="match status" value="1"/>
</dbReference>
<gene>
    <name evidence="2" type="primary">heR</name>
    <name evidence="2" type="ORF">ACFQGU_06800</name>
</gene>
<keyword evidence="1" id="KW-0812">Transmembrane</keyword>
<feature type="transmembrane region" description="Helical" evidence="1">
    <location>
        <begin position="203"/>
        <end position="224"/>
    </location>
</feature>
<feature type="transmembrane region" description="Helical" evidence="1">
    <location>
        <begin position="117"/>
        <end position="134"/>
    </location>
</feature>
<evidence type="ECO:0000256" key="1">
    <source>
        <dbReference type="SAM" id="Phobius"/>
    </source>
</evidence>
<dbReference type="RefSeq" id="WP_386765007.1">
    <property type="nucleotide sequence ID" value="NZ_JBHSTI010000008.1"/>
</dbReference>
<protein>
    <submittedName>
        <fullName evidence="2">Heliorhodopsin HeR</fullName>
    </submittedName>
</protein>
<dbReference type="Gene3D" id="1.20.1070.10">
    <property type="entry name" value="Rhodopsin 7-helix transmembrane proteins"/>
    <property type="match status" value="1"/>
</dbReference>
<sequence length="266" mass="28955">MTTSVGATERPTGDEIPEARFTRLRRYNLFMGVLHALQAVAVIALATAFALPVTAAFMTGPPGSAPAEPATLFNVSIAWGCAIFLLLSAAAHFVIASPQVFPWYRANLRLSRNYARWIEYSLSSSVMIVLIALITGISDVAALVALFGVNVSMILFGLLQEKYEKPGGGMLPFWLGCIAGITPWIAIGIYLVSPGNAASPPGFVYGIFVSLFVFFNCFALNQWLQYRQVGKWRDYLYGETVYITLSLVAKSLLAWQVFAGTLVPPN</sequence>
<evidence type="ECO:0000313" key="3">
    <source>
        <dbReference type="Proteomes" id="UP001596138"/>
    </source>
</evidence>
<feature type="transmembrane region" description="Helical" evidence="1">
    <location>
        <begin position="29"/>
        <end position="57"/>
    </location>
</feature>
<comment type="caution">
    <text evidence="2">The sequence shown here is derived from an EMBL/GenBank/DDBJ whole genome shotgun (WGS) entry which is preliminary data.</text>
</comment>
<feature type="transmembrane region" description="Helical" evidence="1">
    <location>
        <begin position="77"/>
        <end position="96"/>
    </location>
</feature>
<keyword evidence="1" id="KW-0472">Membrane</keyword>
<dbReference type="Proteomes" id="UP001596138">
    <property type="component" value="Unassembled WGS sequence"/>
</dbReference>
<organism evidence="2 3">
    <name type="scientific">Longivirga aurantiaca</name>
    <dbReference type="NCBI Taxonomy" id="1837743"/>
    <lineage>
        <taxon>Bacteria</taxon>
        <taxon>Bacillati</taxon>
        <taxon>Actinomycetota</taxon>
        <taxon>Actinomycetes</taxon>
        <taxon>Sporichthyales</taxon>
        <taxon>Sporichthyaceae</taxon>
        <taxon>Longivirga</taxon>
    </lineage>
</organism>
<dbReference type="InterPro" id="IPR041113">
    <property type="entry name" value="Heliorhodopsin"/>
</dbReference>
<reference evidence="3" key="1">
    <citation type="journal article" date="2019" name="Int. J. Syst. Evol. Microbiol.">
        <title>The Global Catalogue of Microorganisms (GCM) 10K type strain sequencing project: providing services to taxonomists for standard genome sequencing and annotation.</title>
        <authorList>
            <consortium name="The Broad Institute Genomics Platform"/>
            <consortium name="The Broad Institute Genome Sequencing Center for Infectious Disease"/>
            <person name="Wu L."/>
            <person name="Ma J."/>
        </authorList>
    </citation>
    <scope>NUCLEOTIDE SEQUENCE [LARGE SCALE GENOMIC DNA]</scope>
    <source>
        <strain evidence="3">CGMCC 4.7317</strain>
    </source>
</reference>
<dbReference type="EMBL" id="JBHSTI010000008">
    <property type="protein sequence ID" value="MFC6237580.1"/>
    <property type="molecule type" value="Genomic_DNA"/>
</dbReference>
<dbReference type="Pfam" id="PF18761">
    <property type="entry name" value="Heliorhodopsin"/>
    <property type="match status" value="1"/>
</dbReference>
<feature type="transmembrane region" description="Helical" evidence="1">
    <location>
        <begin position="236"/>
        <end position="258"/>
    </location>
</feature>
<accession>A0ABW1T0J0</accession>
<feature type="transmembrane region" description="Helical" evidence="1">
    <location>
        <begin position="140"/>
        <end position="159"/>
    </location>
</feature>
<evidence type="ECO:0000313" key="2">
    <source>
        <dbReference type="EMBL" id="MFC6237580.1"/>
    </source>
</evidence>
<proteinExistence type="predicted"/>
<keyword evidence="3" id="KW-1185">Reference proteome</keyword>
<feature type="transmembrane region" description="Helical" evidence="1">
    <location>
        <begin position="171"/>
        <end position="191"/>
    </location>
</feature>